<dbReference type="InterPro" id="IPR000847">
    <property type="entry name" value="LysR_HTH_N"/>
</dbReference>
<dbReference type="InterPro" id="IPR005119">
    <property type="entry name" value="LysR_subst-bd"/>
</dbReference>
<dbReference type="PANTHER" id="PTHR30126:SF40">
    <property type="entry name" value="HTH-TYPE TRANSCRIPTIONAL REGULATOR GLTR"/>
    <property type="match status" value="1"/>
</dbReference>
<reference evidence="6" key="1">
    <citation type="journal article" date="2021" name="PeerJ">
        <title>Extensive microbial diversity within the chicken gut microbiome revealed by metagenomics and culture.</title>
        <authorList>
            <person name="Gilroy R."/>
            <person name="Ravi A."/>
            <person name="Getino M."/>
            <person name="Pursley I."/>
            <person name="Horton D.L."/>
            <person name="Alikhan N.F."/>
            <person name="Baker D."/>
            <person name="Gharbi K."/>
            <person name="Hall N."/>
            <person name="Watson M."/>
            <person name="Adriaenssens E.M."/>
            <person name="Foster-Nyarko E."/>
            <person name="Jarju S."/>
            <person name="Secka A."/>
            <person name="Antonio M."/>
            <person name="Oren A."/>
            <person name="Chaudhuri R.R."/>
            <person name="La Ragione R."/>
            <person name="Hildebrand F."/>
            <person name="Pallen M.J."/>
        </authorList>
    </citation>
    <scope>NUCLEOTIDE SEQUENCE</scope>
    <source>
        <strain evidence="6">CHK187-5294</strain>
    </source>
</reference>
<keyword evidence="4" id="KW-0804">Transcription</keyword>
<dbReference type="SUPFAM" id="SSF53850">
    <property type="entry name" value="Periplasmic binding protein-like II"/>
    <property type="match status" value="1"/>
</dbReference>
<dbReference type="InterPro" id="IPR036390">
    <property type="entry name" value="WH_DNA-bd_sf"/>
</dbReference>
<evidence type="ECO:0000256" key="1">
    <source>
        <dbReference type="ARBA" id="ARBA00009437"/>
    </source>
</evidence>
<evidence type="ECO:0000313" key="6">
    <source>
        <dbReference type="EMBL" id="HIZ03204.1"/>
    </source>
</evidence>
<protein>
    <submittedName>
        <fullName evidence="6">LysR family transcriptional regulator</fullName>
    </submittedName>
</protein>
<dbReference type="Gene3D" id="1.10.10.10">
    <property type="entry name" value="Winged helix-like DNA-binding domain superfamily/Winged helix DNA-binding domain"/>
    <property type="match status" value="1"/>
</dbReference>
<dbReference type="GO" id="GO:0003700">
    <property type="term" value="F:DNA-binding transcription factor activity"/>
    <property type="evidence" value="ECO:0007669"/>
    <property type="project" value="InterPro"/>
</dbReference>
<name>A0A9D2CYK7_9FIRM</name>
<evidence type="ECO:0000259" key="5">
    <source>
        <dbReference type="PROSITE" id="PS50931"/>
    </source>
</evidence>
<gene>
    <name evidence="6" type="ORF">H9727_02860</name>
</gene>
<dbReference type="PROSITE" id="PS50931">
    <property type="entry name" value="HTH_LYSR"/>
    <property type="match status" value="1"/>
</dbReference>
<proteinExistence type="inferred from homology"/>
<dbReference type="Pfam" id="PF00126">
    <property type="entry name" value="HTH_1"/>
    <property type="match status" value="1"/>
</dbReference>
<dbReference type="Pfam" id="PF03466">
    <property type="entry name" value="LysR_substrate"/>
    <property type="match status" value="1"/>
</dbReference>
<dbReference type="Gene3D" id="3.40.190.290">
    <property type="match status" value="1"/>
</dbReference>
<reference evidence="6" key="2">
    <citation type="submission" date="2021-04" db="EMBL/GenBank/DDBJ databases">
        <authorList>
            <person name="Gilroy R."/>
        </authorList>
    </citation>
    <scope>NUCLEOTIDE SEQUENCE</scope>
    <source>
        <strain evidence="6">CHK187-5294</strain>
    </source>
</reference>
<dbReference type="Proteomes" id="UP000824132">
    <property type="component" value="Unassembled WGS sequence"/>
</dbReference>
<dbReference type="EMBL" id="DXCL01000018">
    <property type="protein sequence ID" value="HIZ03204.1"/>
    <property type="molecule type" value="Genomic_DNA"/>
</dbReference>
<dbReference type="CDD" id="cd05466">
    <property type="entry name" value="PBP2_LTTR_substrate"/>
    <property type="match status" value="1"/>
</dbReference>
<keyword evidence="3" id="KW-0238">DNA-binding</keyword>
<dbReference type="GO" id="GO:0000976">
    <property type="term" value="F:transcription cis-regulatory region binding"/>
    <property type="evidence" value="ECO:0007669"/>
    <property type="project" value="TreeGrafter"/>
</dbReference>
<evidence type="ECO:0000256" key="3">
    <source>
        <dbReference type="ARBA" id="ARBA00023125"/>
    </source>
</evidence>
<comment type="similarity">
    <text evidence="1">Belongs to the LysR transcriptional regulatory family.</text>
</comment>
<comment type="caution">
    <text evidence="6">The sequence shown here is derived from an EMBL/GenBank/DDBJ whole genome shotgun (WGS) entry which is preliminary data.</text>
</comment>
<dbReference type="AlphaFoldDB" id="A0A9D2CYK7"/>
<dbReference type="PANTHER" id="PTHR30126">
    <property type="entry name" value="HTH-TYPE TRANSCRIPTIONAL REGULATOR"/>
    <property type="match status" value="1"/>
</dbReference>
<dbReference type="InterPro" id="IPR036388">
    <property type="entry name" value="WH-like_DNA-bd_sf"/>
</dbReference>
<evidence type="ECO:0000313" key="7">
    <source>
        <dbReference type="Proteomes" id="UP000824132"/>
    </source>
</evidence>
<feature type="domain" description="HTH lysR-type" evidence="5">
    <location>
        <begin position="1"/>
        <end position="58"/>
    </location>
</feature>
<evidence type="ECO:0000256" key="4">
    <source>
        <dbReference type="ARBA" id="ARBA00023163"/>
    </source>
</evidence>
<accession>A0A9D2CYK7</accession>
<sequence>MNTESIKTFIMLSKLKNFTRTAERLYVAQSTVTNRIGELENETGKKLFVRRRDGVELTEEGELFLGYALRIAELEDSFIQQVNSSAKYARKLRIGVINAVYESELYPLISGFCRDNPEIAVKVVLGHSADLLRMLQDDVVDVAFSYIPLKKTGFVCRRFSSDELVLLASPAANEYKGGITKEQLISSRYLMCNFAFGEAGEFVRSLFPPRHAFGFEIDNSGKVIAYLKDGLGYSFLPRKMAERELSSGELEQVHPLDFSAPEIVSYCSYKKGNKLTEFFLEQA</sequence>
<dbReference type="SUPFAM" id="SSF46785">
    <property type="entry name" value="Winged helix' DNA-binding domain"/>
    <property type="match status" value="1"/>
</dbReference>
<keyword evidence="2" id="KW-0805">Transcription regulation</keyword>
<dbReference type="PRINTS" id="PR00039">
    <property type="entry name" value="HTHLYSR"/>
</dbReference>
<evidence type="ECO:0000256" key="2">
    <source>
        <dbReference type="ARBA" id="ARBA00023015"/>
    </source>
</evidence>
<organism evidence="6 7">
    <name type="scientific">Candidatus Borkfalkia avistercoris</name>
    <dbReference type="NCBI Taxonomy" id="2838504"/>
    <lineage>
        <taxon>Bacteria</taxon>
        <taxon>Bacillati</taxon>
        <taxon>Bacillota</taxon>
        <taxon>Clostridia</taxon>
        <taxon>Christensenellales</taxon>
        <taxon>Christensenellaceae</taxon>
        <taxon>Candidatus Borkfalkia</taxon>
    </lineage>
</organism>